<organism evidence="3 4">
    <name type="scientific">Roridomyces roridus</name>
    <dbReference type="NCBI Taxonomy" id="1738132"/>
    <lineage>
        <taxon>Eukaryota</taxon>
        <taxon>Fungi</taxon>
        <taxon>Dikarya</taxon>
        <taxon>Basidiomycota</taxon>
        <taxon>Agaricomycotina</taxon>
        <taxon>Agaricomycetes</taxon>
        <taxon>Agaricomycetidae</taxon>
        <taxon>Agaricales</taxon>
        <taxon>Marasmiineae</taxon>
        <taxon>Mycenaceae</taxon>
        <taxon>Roridomyces</taxon>
    </lineage>
</organism>
<dbReference type="InterPro" id="IPR011320">
    <property type="entry name" value="RNase_H1_N"/>
</dbReference>
<feature type="region of interest" description="Disordered" evidence="1">
    <location>
        <begin position="38"/>
        <end position="66"/>
    </location>
</feature>
<protein>
    <recommendedName>
        <fullName evidence="2">Ribonuclease H1 N-terminal domain-containing protein</fullName>
    </recommendedName>
</protein>
<dbReference type="Pfam" id="PF01693">
    <property type="entry name" value="Cauli_VI"/>
    <property type="match status" value="2"/>
</dbReference>
<comment type="caution">
    <text evidence="3">The sequence shown here is derived from an EMBL/GenBank/DDBJ whole genome shotgun (WGS) entry which is preliminary data.</text>
</comment>
<dbReference type="InterPro" id="IPR037056">
    <property type="entry name" value="RNase_H1_N_sf"/>
</dbReference>
<evidence type="ECO:0000256" key="1">
    <source>
        <dbReference type="SAM" id="MobiDB-lite"/>
    </source>
</evidence>
<gene>
    <name evidence="3" type="ORF">FB45DRAFT_1042840</name>
</gene>
<sequence>MPRVLVDPADEIDDLLAALVLFDLATAPLIAVVNSRPRPTAAPIPSPPSTPQRHASSAFPAPSTPPPYSAIGIAITDTDTRTPPAYRNRTLYEYTADAESPLRRTPDWSQAASAAQAGNGGSARALHPRNRRRSKPSVYVVFRGRHVGLMYTWAEVSQVIVHFRFALYQGYHSSSVAAATFQYAQAHGWVSTHDDPTAVRPVPREALPLPMATSATATPPATLSPREARDPWYVVYNGIHPGIFPNYLECALNVLGVDRNFFEHLDTFAEAQAKFAAAQQRGEVVSR</sequence>
<dbReference type="Gene3D" id="3.40.970.10">
    <property type="entry name" value="Ribonuclease H1, N-terminal domain"/>
    <property type="match status" value="1"/>
</dbReference>
<dbReference type="EMBL" id="JARKIF010000084">
    <property type="protein sequence ID" value="KAJ7605002.1"/>
    <property type="molecule type" value="Genomic_DNA"/>
</dbReference>
<proteinExistence type="predicted"/>
<dbReference type="AlphaFoldDB" id="A0AAD7AYY9"/>
<dbReference type="InterPro" id="IPR009027">
    <property type="entry name" value="Ribosomal_bL9/RNase_H1_N"/>
</dbReference>
<feature type="domain" description="Ribonuclease H1 N-terminal" evidence="2">
    <location>
        <begin position="231"/>
        <end position="273"/>
    </location>
</feature>
<evidence type="ECO:0000313" key="3">
    <source>
        <dbReference type="EMBL" id="KAJ7605002.1"/>
    </source>
</evidence>
<evidence type="ECO:0000259" key="2">
    <source>
        <dbReference type="Pfam" id="PF01693"/>
    </source>
</evidence>
<reference evidence="3" key="1">
    <citation type="submission" date="2023-03" db="EMBL/GenBank/DDBJ databases">
        <title>Massive genome expansion in bonnet fungi (Mycena s.s.) driven by repeated elements and novel gene families across ecological guilds.</title>
        <authorList>
            <consortium name="Lawrence Berkeley National Laboratory"/>
            <person name="Harder C.B."/>
            <person name="Miyauchi S."/>
            <person name="Viragh M."/>
            <person name="Kuo A."/>
            <person name="Thoen E."/>
            <person name="Andreopoulos B."/>
            <person name="Lu D."/>
            <person name="Skrede I."/>
            <person name="Drula E."/>
            <person name="Henrissat B."/>
            <person name="Morin E."/>
            <person name="Kohler A."/>
            <person name="Barry K."/>
            <person name="LaButti K."/>
            <person name="Morin E."/>
            <person name="Salamov A."/>
            <person name="Lipzen A."/>
            <person name="Mereny Z."/>
            <person name="Hegedus B."/>
            <person name="Baldrian P."/>
            <person name="Stursova M."/>
            <person name="Weitz H."/>
            <person name="Taylor A."/>
            <person name="Grigoriev I.V."/>
            <person name="Nagy L.G."/>
            <person name="Martin F."/>
            <person name="Kauserud H."/>
        </authorList>
    </citation>
    <scope>NUCLEOTIDE SEQUENCE</scope>
    <source>
        <strain evidence="3">9284</strain>
    </source>
</reference>
<feature type="compositionally biased region" description="Low complexity" evidence="1">
    <location>
        <begin position="109"/>
        <end position="125"/>
    </location>
</feature>
<feature type="region of interest" description="Disordered" evidence="1">
    <location>
        <begin position="102"/>
        <end position="131"/>
    </location>
</feature>
<dbReference type="SUPFAM" id="SSF55658">
    <property type="entry name" value="L9 N-domain-like"/>
    <property type="match status" value="1"/>
</dbReference>
<accession>A0AAD7AYY9</accession>
<evidence type="ECO:0000313" key="4">
    <source>
        <dbReference type="Proteomes" id="UP001221142"/>
    </source>
</evidence>
<keyword evidence="4" id="KW-1185">Reference proteome</keyword>
<name>A0AAD7AYY9_9AGAR</name>
<feature type="domain" description="Ribonuclease H1 N-terminal" evidence="2">
    <location>
        <begin position="138"/>
        <end position="178"/>
    </location>
</feature>
<feature type="compositionally biased region" description="Pro residues" evidence="1">
    <location>
        <begin position="40"/>
        <end position="50"/>
    </location>
</feature>
<dbReference type="Proteomes" id="UP001221142">
    <property type="component" value="Unassembled WGS sequence"/>
</dbReference>